<organism evidence="4 5">
    <name type="scientific">Gloeothece verrucosa (strain PCC 7822)</name>
    <name type="common">Cyanothece sp. (strain PCC 7822)</name>
    <dbReference type="NCBI Taxonomy" id="497965"/>
    <lineage>
        <taxon>Bacteria</taxon>
        <taxon>Bacillati</taxon>
        <taxon>Cyanobacteriota</taxon>
        <taxon>Cyanophyceae</taxon>
        <taxon>Oscillatoriophycideae</taxon>
        <taxon>Chroococcales</taxon>
        <taxon>Aphanothecaceae</taxon>
        <taxon>Gloeothece</taxon>
        <taxon>Gloeothece verrucosa</taxon>
    </lineage>
</organism>
<keyword evidence="2" id="KW-0378">Hydrolase</keyword>
<dbReference type="Gene3D" id="3.40.50.1820">
    <property type="entry name" value="alpha/beta hydrolase"/>
    <property type="match status" value="1"/>
</dbReference>
<dbReference type="InterPro" id="IPR029058">
    <property type="entry name" value="AB_hydrolase_fold"/>
</dbReference>
<dbReference type="SUPFAM" id="SSF53474">
    <property type="entry name" value="alpha/beta-Hydrolases"/>
    <property type="match status" value="1"/>
</dbReference>
<dbReference type="KEGG" id="cyj:Cyan7822_1407"/>
<dbReference type="GO" id="GO:0016787">
    <property type="term" value="F:hydrolase activity"/>
    <property type="evidence" value="ECO:0007669"/>
    <property type="project" value="UniProtKB-KW"/>
</dbReference>
<dbReference type="eggNOG" id="COG0400">
    <property type="taxonomic scope" value="Bacteria"/>
</dbReference>
<evidence type="ECO:0000256" key="2">
    <source>
        <dbReference type="ARBA" id="ARBA00022801"/>
    </source>
</evidence>
<gene>
    <name evidence="4" type="ordered locus">Cyan7822_1407</name>
</gene>
<dbReference type="PANTHER" id="PTHR10655:SF17">
    <property type="entry name" value="LYSOPHOSPHOLIPASE-LIKE PROTEIN 1"/>
    <property type="match status" value="1"/>
</dbReference>
<dbReference type="AlphaFoldDB" id="E0UIU6"/>
<dbReference type="Pfam" id="PF02230">
    <property type="entry name" value="Abhydrolase_2"/>
    <property type="match status" value="1"/>
</dbReference>
<evidence type="ECO:0000313" key="5">
    <source>
        <dbReference type="Proteomes" id="UP000008206"/>
    </source>
</evidence>
<reference evidence="5" key="1">
    <citation type="journal article" date="2011" name="MBio">
        <title>Novel metabolic attributes of the genus Cyanothece, comprising a group of unicellular nitrogen-fixing Cyanobacteria.</title>
        <authorList>
            <person name="Bandyopadhyay A."/>
            <person name="Elvitigala T."/>
            <person name="Welsh E."/>
            <person name="Stockel J."/>
            <person name="Liberton M."/>
            <person name="Min H."/>
            <person name="Sherman L.A."/>
            <person name="Pakrasi H.B."/>
        </authorList>
    </citation>
    <scope>NUCLEOTIDE SEQUENCE [LARGE SCALE GENOMIC DNA]</scope>
    <source>
        <strain evidence="5">PCC 7822</strain>
    </source>
</reference>
<accession>E0UIU6</accession>
<dbReference type="STRING" id="497965.Cyan7822_1407"/>
<comment type="similarity">
    <text evidence="1">Belongs to the AB hydrolase superfamily. AB hydrolase 2 family.</text>
</comment>
<sequence length="210" mass="22833">MSLEAISISPSSGSAELVPHPNPPTRLLVVLHGWGADANDLVPIASMLNLPEYQCIFPNAPFSHPQVPGGRAWYALETSNYQGLSESRQILSDWLLSLEEATKIPLEKTILCGFSQGGAMVLDVGLSLPVAALCSLSGYLHSRPEITSSSPPVLMVHGRQDMVIPIQIAQQAKEELKALGIKVDYQEFNMGHEIPDVVLDVLEKFIQDHS</sequence>
<dbReference type="InterPro" id="IPR003140">
    <property type="entry name" value="PLipase/COase/thioEstase"/>
</dbReference>
<protein>
    <submittedName>
        <fullName evidence="4">Phospholipase/Carboxylesterase</fullName>
    </submittedName>
</protein>
<name>E0UIU6_GLOV7</name>
<dbReference type="Proteomes" id="UP000008206">
    <property type="component" value="Chromosome"/>
</dbReference>
<dbReference type="HOGENOM" id="CLU_049413_5_1_3"/>
<evidence type="ECO:0000259" key="3">
    <source>
        <dbReference type="Pfam" id="PF02230"/>
    </source>
</evidence>
<dbReference type="OrthoDB" id="9801763at2"/>
<dbReference type="EMBL" id="CP002198">
    <property type="protein sequence ID" value="ADN13405.1"/>
    <property type="molecule type" value="Genomic_DNA"/>
</dbReference>
<proteinExistence type="inferred from homology"/>
<evidence type="ECO:0000256" key="1">
    <source>
        <dbReference type="ARBA" id="ARBA00006499"/>
    </source>
</evidence>
<evidence type="ECO:0000313" key="4">
    <source>
        <dbReference type="EMBL" id="ADN13405.1"/>
    </source>
</evidence>
<feature type="domain" description="Phospholipase/carboxylesterase/thioesterase" evidence="3">
    <location>
        <begin position="16"/>
        <end position="209"/>
    </location>
</feature>
<dbReference type="PANTHER" id="PTHR10655">
    <property type="entry name" value="LYSOPHOSPHOLIPASE-RELATED"/>
    <property type="match status" value="1"/>
</dbReference>
<dbReference type="InterPro" id="IPR050565">
    <property type="entry name" value="LYPA1-2/EST-like"/>
</dbReference>
<keyword evidence="5" id="KW-1185">Reference proteome</keyword>